<evidence type="ECO:0000313" key="5">
    <source>
        <dbReference type="Proteomes" id="UP001058860"/>
    </source>
</evidence>
<evidence type="ECO:0000256" key="2">
    <source>
        <dbReference type="ARBA" id="ARBA00005983"/>
    </source>
</evidence>
<dbReference type="InterPro" id="IPR017438">
    <property type="entry name" value="ATP-NAD_kinase_N"/>
</dbReference>
<accession>A0ABY5PDL8</accession>
<organism evidence="4 5">
    <name type="scientific">Svornostia abyssi</name>
    <dbReference type="NCBI Taxonomy" id="2898438"/>
    <lineage>
        <taxon>Bacteria</taxon>
        <taxon>Bacillati</taxon>
        <taxon>Actinomycetota</taxon>
        <taxon>Thermoleophilia</taxon>
        <taxon>Solirubrobacterales</taxon>
        <taxon>Baekduiaceae</taxon>
        <taxon>Svornostia</taxon>
    </lineage>
</organism>
<dbReference type="InterPro" id="IPR016064">
    <property type="entry name" value="NAD/diacylglycerol_kinase_sf"/>
</dbReference>
<dbReference type="InterPro" id="IPR001206">
    <property type="entry name" value="Diacylglycerol_kinase_cat_dom"/>
</dbReference>
<protein>
    <recommendedName>
        <fullName evidence="3">DAGKc domain-containing protein</fullName>
    </recommendedName>
</protein>
<dbReference type="PANTHER" id="PTHR12358">
    <property type="entry name" value="SPHINGOSINE KINASE"/>
    <property type="match status" value="1"/>
</dbReference>
<dbReference type="Pfam" id="PF00781">
    <property type="entry name" value="DAGK_cat"/>
    <property type="match status" value="1"/>
</dbReference>
<name>A0ABY5PDL8_9ACTN</name>
<dbReference type="Proteomes" id="UP001058860">
    <property type="component" value="Chromosome"/>
</dbReference>
<comment type="cofactor">
    <cofactor evidence="1">
        <name>Mg(2+)</name>
        <dbReference type="ChEBI" id="CHEBI:18420"/>
    </cofactor>
</comment>
<dbReference type="PANTHER" id="PTHR12358:SF106">
    <property type="entry name" value="LIPID KINASE YEGS"/>
    <property type="match status" value="1"/>
</dbReference>
<reference evidence="5" key="1">
    <citation type="submission" date="2021-11" db="EMBL/GenBank/DDBJ databases">
        <title>Cultivation dependent microbiological survey of springs from the worlds oldest radium mine currently devoted to the extraction of radon-saturated water.</title>
        <authorList>
            <person name="Kapinusova G."/>
            <person name="Smrhova T."/>
            <person name="Strejcek M."/>
            <person name="Suman J."/>
            <person name="Jani K."/>
            <person name="Pajer P."/>
            <person name="Uhlik O."/>
        </authorList>
    </citation>
    <scope>NUCLEOTIDE SEQUENCE [LARGE SCALE GENOMIC DNA]</scope>
    <source>
        <strain evidence="5">J379</strain>
    </source>
</reference>
<evidence type="ECO:0000313" key="4">
    <source>
        <dbReference type="EMBL" id="UUY02540.1"/>
    </source>
</evidence>
<dbReference type="SUPFAM" id="SSF111331">
    <property type="entry name" value="NAD kinase/diacylglycerol kinase-like"/>
    <property type="match status" value="1"/>
</dbReference>
<proteinExistence type="inferred from homology"/>
<feature type="domain" description="DAGKc" evidence="3">
    <location>
        <begin position="22"/>
        <end position="154"/>
    </location>
</feature>
<evidence type="ECO:0000259" key="3">
    <source>
        <dbReference type="PROSITE" id="PS50146"/>
    </source>
</evidence>
<dbReference type="RefSeq" id="WP_353863066.1">
    <property type="nucleotide sequence ID" value="NZ_CP088295.1"/>
</dbReference>
<dbReference type="Gene3D" id="2.60.200.40">
    <property type="match status" value="1"/>
</dbReference>
<dbReference type="EMBL" id="CP088295">
    <property type="protein sequence ID" value="UUY02540.1"/>
    <property type="molecule type" value="Genomic_DNA"/>
</dbReference>
<dbReference type="SMART" id="SM00046">
    <property type="entry name" value="DAGKc"/>
    <property type="match status" value="1"/>
</dbReference>
<evidence type="ECO:0000256" key="1">
    <source>
        <dbReference type="ARBA" id="ARBA00001946"/>
    </source>
</evidence>
<dbReference type="Gene3D" id="3.40.50.10330">
    <property type="entry name" value="Probable inorganic polyphosphate/atp-NAD kinase, domain 1"/>
    <property type="match status" value="1"/>
</dbReference>
<dbReference type="PROSITE" id="PS50146">
    <property type="entry name" value="DAGK"/>
    <property type="match status" value="1"/>
</dbReference>
<dbReference type="InterPro" id="IPR050187">
    <property type="entry name" value="Lipid_Phosphate_FormReg"/>
</dbReference>
<gene>
    <name evidence="4" type="ORF">LRS13_17825</name>
</gene>
<sequence length="326" mass="35803">MASPHADPLERLGEQFALTTPTERKRLLVITNPYATTVSDRLKKLVVYALGGRYDVESVDTQRRNHATELCREAAAEGYDAVVAFGGDGTVNECANGLVGSPTPLTCLPGGATNVLCKMLGIPGDIVDATEHLLMLGDRWHVDRVDLAQVNDRYFTFSAGLGVDAAVVKEVDARPHLKHRHGPWYFMYRAVHVAVRDYLWRPPRFEVTSGDTTVEGMTAIVQNGDPFTYFGNHPLHVAENVSLESGTIAGVVLRRARATDVPTIAYRLLVPRTRMVDHKHIEGLPPGDEIVMRSPVPIPLEVDGDYIGDVDHAVFRVIPGGLRVVR</sequence>
<keyword evidence="5" id="KW-1185">Reference proteome</keyword>
<comment type="similarity">
    <text evidence="2">Belongs to the diacylglycerol/lipid kinase family.</text>
</comment>